<dbReference type="FunFam" id="2.60.40.2030:FF:000023">
    <property type="entry name" value="Adhesion G protein-coupled receptor V1"/>
    <property type="match status" value="2"/>
</dbReference>
<dbReference type="InterPro" id="IPR046338">
    <property type="entry name" value="GAIN_dom_sf"/>
</dbReference>
<dbReference type="GO" id="GO:0007605">
    <property type="term" value="P:sensory perception of sound"/>
    <property type="evidence" value="ECO:0007669"/>
    <property type="project" value="TreeGrafter"/>
</dbReference>
<organism evidence="24 25">
    <name type="scientific">Falcunculus frontatus</name>
    <name type="common">Eastern shriketit</name>
    <dbReference type="NCBI Taxonomy" id="254539"/>
    <lineage>
        <taxon>Eukaryota</taxon>
        <taxon>Metazoa</taxon>
        <taxon>Chordata</taxon>
        <taxon>Craniata</taxon>
        <taxon>Vertebrata</taxon>
        <taxon>Euteleostomi</taxon>
        <taxon>Archelosauria</taxon>
        <taxon>Archosauria</taxon>
        <taxon>Dinosauria</taxon>
        <taxon>Saurischia</taxon>
        <taxon>Theropoda</taxon>
        <taxon>Coelurosauria</taxon>
        <taxon>Aves</taxon>
        <taxon>Neognathae</taxon>
        <taxon>Neoaves</taxon>
        <taxon>Telluraves</taxon>
        <taxon>Australaves</taxon>
        <taxon>Passeriformes</taxon>
        <taxon>Corvoidea</taxon>
        <taxon>Pachycephalidae</taxon>
        <taxon>Falcunculus</taxon>
    </lineage>
</organism>
<keyword evidence="8" id="KW-0677">Repeat</keyword>
<evidence type="ECO:0000256" key="4">
    <source>
        <dbReference type="ARBA" id="ARBA00007343"/>
    </source>
</evidence>
<dbReference type="GO" id="GO:0060171">
    <property type="term" value="C:stereocilium membrane"/>
    <property type="evidence" value="ECO:0007669"/>
    <property type="project" value="UniProtKB-SubCell"/>
</dbReference>
<keyword evidence="9" id="KW-0378">Hydrolase</keyword>
<evidence type="ECO:0000256" key="13">
    <source>
        <dbReference type="ARBA" id="ARBA00023136"/>
    </source>
</evidence>
<dbReference type="PROSITE" id="PS50221">
    <property type="entry name" value="GAIN_B"/>
    <property type="match status" value="1"/>
</dbReference>
<keyword evidence="16" id="KW-0807">Transducer</keyword>
<dbReference type="GO" id="GO:0004930">
    <property type="term" value="F:G protein-coupled receptor activity"/>
    <property type="evidence" value="ECO:0007669"/>
    <property type="project" value="UniProtKB-KW"/>
</dbReference>
<keyword evidence="12" id="KW-0297">G-protein coupled receptor</keyword>
<feature type="chain" id="PRO_5029542648" description="Adhesion G-protein coupled receptor V1" evidence="22">
    <location>
        <begin position="28"/>
        <end position="5862"/>
    </location>
</feature>
<dbReference type="OrthoDB" id="2324346at2759"/>
<evidence type="ECO:0000256" key="18">
    <source>
        <dbReference type="ARBA" id="ARBA00070037"/>
    </source>
</evidence>
<dbReference type="PANTHER" id="PTHR46682:SF1">
    <property type="entry name" value="ADHESION G-PROTEIN COUPLED RECEPTOR V1"/>
    <property type="match status" value="1"/>
</dbReference>
<keyword evidence="17" id="KW-0966">Cell projection</keyword>
<dbReference type="FunFam" id="2.60.40.2030:FF:000048">
    <property type="entry name" value="Adhesion G-protein coupled receptor V1"/>
    <property type="match status" value="1"/>
</dbReference>
<comment type="subcellular location">
    <subcellularLocation>
        <location evidence="3">Cell membrane</location>
        <topology evidence="3">Multi-pass membrane protein</topology>
    </subcellularLocation>
    <subcellularLocation>
        <location evidence="1">Cell projection</location>
        <location evidence="1">Stereocilium membrane</location>
    </subcellularLocation>
    <subcellularLocation>
        <location evidence="2">Photoreceptor inner segment</location>
    </subcellularLocation>
</comment>
<dbReference type="GO" id="GO:0010855">
    <property type="term" value="F:adenylate cyclase inhibitor activity"/>
    <property type="evidence" value="ECO:0007669"/>
    <property type="project" value="TreeGrafter"/>
</dbReference>
<dbReference type="InterPro" id="IPR013320">
    <property type="entry name" value="ConA-like_dom_sf"/>
</dbReference>
<keyword evidence="10" id="KW-0106">Calcium</keyword>
<evidence type="ECO:0000256" key="17">
    <source>
        <dbReference type="ARBA" id="ARBA00023273"/>
    </source>
</evidence>
<evidence type="ECO:0000256" key="2">
    <source>
        <dbReference type="ARBA" id="ARBA00004437"/>
    </source>
</evidence>
<keyword evidence="25" id="KW-1185">Reference proteome</keyword>
<dbReference type="GO" id="GO:0071277">
    <property type="term" value="P:cellular response to calcium ion"/>
    <property type="evidence" value="ECO:0007669"/>
    <property type="project" value="TreeGrafter"/>
</dbReference>
<dbReference type="PROSITE" id="PS50912">
    <property type="entry name" value="EAR"/>
    <property type="match status" value="3"/>
</dbReference>
<dbReference type="GO" id="GO:0007601">
    <property type="term" value="P:visual perception"/>
    <property type="evidence" value="ECO:0007669"/>
    <property type="project" value="TreeGrafter"/>
</dbReference>
<feature type="non-terminal residue" evidence="24">
    <location>
        <position position="5862"/>
    </location>
</feature>
<dbReference type="FunFam" id="2.60.40.2030:FF:000020">
    <property type="entry name" value="Adhesion G protein-coupled receptor V1"/>
    <property type="match status" value="1"/>
</dbReference>
<dbReference type="FunFam" id="2.60.40.2030:FF:000007">
    <property type="entry name" value="Adhesion G-protein coupled receptor V1"/>
    <property type="match status" value="6"/>
</dbReference>
<dbReference type="FunFam" id="2.60.40.2030:FF:000028">
    <property type="entry name" value="Adhesion G-protein coupled receptor V1"/>
    <property type="match status" value="1"/>
</dbReference>
<evidence type="ECO:0000256" key="3">
    <source>
        <dbReference type="ARBA" id="ARBA00004651"/>
    </source>
</evidence>
<dbReference type="FunFam" id="2.60.40.2030:FF:000014">
    <property type="entry name" value="Adhesion G-protein coupled receptor V1"/>
    <property type="match status" value="1"/>
</dbReference>
<dbReference type="FunFam" id="2.60.40.2030:FF:000009">
    <property type="entry name" value="adhesion G-protein coupled receptor V1"/>
    <property type="match status" value="1"/>
</dbReference>
<feature type="transmembrane region" description="Helical" evidence="21">
    <location>
        <begin position="5817"/>
        <end position="5839"/>
    </location>
</feature>
<dbReference type="Gene3D" id="2.60.120.200">
    <property type="match status" value="1"/>
</dbReference>
<evidence type="ECO:0000313" key="25">
    <source>
        <dbReference type="Proteomes" id="UP000534626"/>
    </source>
</evidence>
<feature type="non-terminal residue" evidence="24">
    <location>
        <position position="1"/>
    </location>
</feature>
<dbReference type="InterPro" id="IPR026919">
    <property type="entry name" value="ADGRV1"/>
</dbReference>
<evidence type="ECO:0000256" key="20">
    <source>
        <dbReference type="ARBA" id="ARBA00083929"/>
    </source>
</evidence>
<evidence type="ECO:0000313" key="24">
    <source>
        <dbReference type="EMBL" id="NWW23249.1"/>
    </source>
</evidence>
<dbReference type="InterPro" id="IPR003644">
    <property type="entry name" value="Calx_beta"/>
</dbReference>
<dbReference type="GO" id="GO:0016787">
    <property type="term" value="F:hydrolase activity"/>
    <property type="evidence" value="ECO:0007669"/>
    <property type="project" value="UniProtKB-KW"/>
</dbReference>
<comment type="caution">
    <text evidence="24">The sequence shown here is derived from an EMBL/GenBank/DDBJ whole genome shotgun (WGS) entry which is preliminary data.</text>
</comment>
<dbReference type="Gene3D" id="2.60.220.50">
    <property type="match status" value="1"/>
</dbReference>
<proteinExistence type="inferred from homology"/>
<reference evidence="24 25" key="1">
    <citation type="submission" date="2019-09" db="EMBL/GenBank/DDBJ databases">
        <title>Bird 10,000 Genomes (B10K) Project - Family phase.</title>
        <authorList>
            <person name="Zhang G."/>
        </authorList>
    </citation>
    <scope>NUCLEOTIDE SEQUENCE [LARGE SCALE GENOMIC DNA]</scope>
    <source>
        <strain evidence="24">B10K-DU-029-77</strain>
    </source>
</reference>
<dbReference type="InterPro" id="IPR009039">
    <property type="entry name" value="EAR"/>
</dbReference>
<dbReference type="GO" id="GO:0048513">
    <property type="term" value="P:animal organ development"/>
    <property type="evidence" value="ECO:0007669"/>
    <property type="project" value="UniProtKB-ARBA"/>
</dbReference>
<evidence type="ECO:0000256" key="15">
    <source>
        <dbReference type="ARBA" id="ARBA00023170"/>
    </source>
</evidence>
<evidence type="ECO:0000256" key="7">
    <source>
        <dbReference type="ARBA" id="ARBA00022729"/>
    </source>
</evidence>
<evidence type="ECO:0000256" key="1">
    <source>
        <dbReference type="ARBA" id="ARBA00004289"/>
    </source>
</evidence>
<evidence type="ECO:0000256" key="19">
    <source>
        <dbReference type="ARBA" id="ARBA00078072"/>
    </source>
</evidence>
<feature type="signal peptide" evidence="22">
    <location>
        <begin position="1"/>
        <end position="27"/>
    </location>
</feature>
<sequence>YLFSIGMPSASLLVYLLLALLIRFTSGETEVKFSGQTEFVVNETSTTVIRLVIERTGKPANITAIVSIDGENTGDFFDTYAAAFIPDTETNRTVYISVCDDDLPEADETFTFHLTLLKPSARIKLGSPKSVTVTILSNDNAFGIISFNMSALITVNEPRGRNEFVPLTLIRERGTYGTVIVSFEIEDGPNSAEEDLSPARGNITFTPGRSVLIYNLTVLDDQVPENDEIFVVCLKSVEGGAEINNTKNSVWINIKKNDSPVRFVQNAYMVPEEDEVVTIQVVRGKDVSGKLIGPDEDEVSVSYAIITGDSTAHAQLNVDFLDLQPNTTLVFPPLVHETYLKFKILDDAIPEIAETFQIMLLKETLQGDAVLIYPSVVHVTIQPNDKPYGVLSIHSVLLAHTVIIDEDKISRFEGITIVRNGGTHGNVSVSWVIIRNSSDPSPVTADLLPEAGEISFDQGQMLVTLHLNIIDDDIPEEAEPYLLKLLAHTIQGGAEVSEPSELLFYIQDSDDVYGLIKFHPLENQKIESNPMGRFLSLSFAREGGTVGDVQLVYTALYIPAGALDPERAKGGILNMSRRSTLIFAEGKAQATINIPIRNDAFLQNGAHFVIQLEKVELLNIIPLVPPVSPRLGEIRNISLKITPDIANGEIGFTSNLPIILSEPEESPATVVSIALHRDGTDGQATVFWSLKPFGPNHKAVTPDDISPFNGSVVFLSGQSDTTINITIKADDIPEMNETVLLTLDRVSVENQILKYGFTTCEITILENDDPGGVFEFSPSSRGPYSIKEGDSVELQIVRSRGTLVRQFLRYTVEPRDNNEFYGSTGILEFKPGEREIIITLLTRMDGIPELDEAYAVVLSGYSEMSGKLGSATRVNITILKNDDPHGVIQFLPDEISVTIKESKEEIIYASYRVVRNQGNYGNVSVSWIADPACTNDIYPEQGTIFFGNLEFSKNITIYSLPDEVPEEMEVFIIRLFNATGGARLGNITSAFLQITRNDDPIYFAEPLTVSIMEGSVANFTVLRNGSADAVVAVQYITVDGDATAEEGDFVPSGKNSVILFGVGEREQNLSVYINDDDIPETDESFYIFLLNSTGDTVIFNAGVATVIIEANDDPNGIFSLEPLEKPVEEGKSNIFLILRHRGHFGNVSLTWQLFHNDSTLKPGEEFCETNGTVYFTDGEGSKPIVLHALSDKIPEFNEFYILKLVNISGGSPGPGGQLSETNLAVTVMIPFNDDPFGVFVLDPESQDREIVEDVISEDDLSYITDFTIWRQQGTFGVVRLGWEILSSTFQDGLPSMVDFLLLGSFPSSVQSQPHMRRHHSGTDALYFSGKEDAFGIIGLEYPYSGNTAVNNFTFSAWLIPNVNTDGYIVEKDDGNGALYYGVKIQTNDSHVSVVLHYTALGSNMTYIAKATVLKYLDESTWIHILITLDESIIEFYMDGIPVLGGIKSLKGEAIADGPGIVRIGAGIDGNSRYTGLMQDVRLYERKLTQAEIYELHAAPAKSDVHPVSGYLEYRQGETNKSFIVSAKDDKEEEGEELFILKLISVCGGARISPENTTARLRIQKSDNANGLFGFTGACIPETADEGSTISCVVERTRGALDYVYINYIISQVDSSGINYFVSDFSNSSGTITFLPWQRSEVLNLHVIDDDIPELNEYFRVTLVSAVSGDGKLGSTPTSGASIDPEKETTDISIKASDHPYGLLQFSVGPPPQPSDEIILPASSVPHITVKEEVGHIRLLVVRAQGLLGTVLMEYRTVPLTAFSPKDYQAVWGSMEFQPGERYKYITVNITDNSIPELEKTFKVELLNPEGGVAELFRNDGSGSGDGNMDFFLSTVPQHASLGIASHILVTIEASDDAHGVFEFSAESLLVNGTEPEDGDSNVVLQVVRTHGALSQVTLHWIIICDFTNDLISTDGNVTFDVGQMRANITIQVSPDDIPELDKMFTVLIINVSRGRLGYHTNATLTILANDDPYGVFIFSERNRPIKVDEETKNVSLTIIRCGGLLGTVMVKYRTIGDEEKSPFLPPDVVRAIAGKDYIPIAGYVIFATNESEASISLPVLDDDDPERSESVFVELSSIALIKKVQDRPIINSPRLGLPGETIAHVIINANDDAFGTLQLSASAVRVAENYVGPIINVTRTGGIFSDVSVKFKAMPITATAGEDYSVASSDVVLLEGETSKAVPIYIINDINPEVEESFYVQLLNQTTGGALLGSLTRAIITIEASDDPFGSFVFQNTEFTVEEPEFGSVTINLPIIRNAGTLGNVTVQWAATINGHPADDDLQVAMGNITFAPGEAIQMLLLEILADDVPEVEEIVHVELTQASNGGAIGLDGIANIVIPANDNPYGTVFFHQSSYRIQEPLERNLLANISVRRSGGRFGQLQIFYSTSETDIVALAIEQGEDILAYYESPVQGIPDQPSKTRVNVSAASDPLYACATQCLKEQACSAFTFSSASEIPLCLWLTTEISPLTNMSGLWTYKKNISSTSTLFSTQAIAGSDYESITRQWAIMQEGEEFANLTVTILPDSLPELDEKFTISLLKVELTNISASLKNQPTIGQPNTSTVIIMMNGDAFGVFKIYSVSPNATEKGLYIEVEERPQANVQLMIHRTEGSLGQVAVEWRVVGGTATPNLDFVGVGEILVFAEGETKKMVTLTILDDPEPEDNESIIISLVHTEGGSRILPSFDTVTVVILASDNVAGIVSFQKAGRSVIGREGEQLQFHIVRTAPGLGNVTVEWKIVGHNVQQNFEYCSGILFFPEGILNTTLYVHLLDDHIPEEKEEYRIILYNVKTEGVPPSGAAVLDSQGYEAVLTVEASDEPHGVLNFASPSRVVLLPEENKTVQLFINREFGSLGAINITYATVQGLVSLSNQTEGTLAEPGADYVAVSDSVILEEGETSAAINVTILEDDVPEVQEFFLVNLTSVELIMNHSTSSLPRLDVEGLASQIIIDANDGVSGVVEWESTNFEVNESHGNLTITAYRNKGSYGDVSVFFYAQNLEAQLGLDFNVISRTLYFADGERNKSVVVEICDDDIPEGVEKFQLILTNPSFGLELGENTTATITIFANDDGHGVLSFNNSDHFFLREQTALNLEESVAVLNIIREPPQGIFGTVSVQYLVSEINSSEPSVDLTPSQGYIVLEEGVRFKTLHVSAILDEEPEMDEHFIITLFNPTGGARLGTRVQTMITILQNQAPLGLFSIYPVTNRTNIFTVEEANTTVNLKVSRSNGLNVTVSVEWETLSDTAFGIRGSISVLSVLQSFVEESAANWCFFPSEEILYGVLLRSPPAVFSTLYQWKGVFVAIENFSMWDPKSCVSFQIRASPYLVITHGGTRQGASNSSVYAFMPGRKLLKLQTLSVLDTRVVKHFAVNEEDYLVFVSDNTSFSSIQVFQWNKDIFVLHHQLPLYRALNIALFPRGGIMYLLVSLSNTSQNVLLYQWLNNEFRNLHQLPAKEIKHMEAWTSGSDIYLIVAKETGNSEILIWETGQSTFRHFQSLPISAVRNIYVFMPPSGLVHILLSGNDTTALYSWNSEGNQFSLMLEAPYADHITSATARSLNSSKSLIALSVESSSQVYELTTISNQSDFIPSSGELIFEPGDMEAVIAVNILDDIIPEEEEYFKVCLKNPKGGAEIGVHSCVTIIIPSNDNAYGVIAFAQSSLFKQVEEMEQDSLITLNIERLIGTYGRVTVEWIANGSISDVFPASGMITFSEGQAQSTITLTILADSVAELSEAVEITLTHVTTVGVQDTTKGAVIDPERARAVLSILPSDSPHGVIEWHMDSLFVKITEPEGKSNSTTVTLQIVREQGFVGDLAVQLSAAPNFELPPSNRATENEDYILEKKTVIMAENATTISVTVTILPDNIPELQEGFIVNITDVQLITSSSGSQPSVKRLGLEIAEITIEENDDARGIFNFNVTKDITGAVSAYEVPPPQNVLKLPVVRQAGRFGSTVLYWEAIHLTASFEDFTPSFGNLTFADGQATGEIEITIIDDSEVEFLEIFRIALVRVTGGARLGNDTLVTVAIPPNDSPLGVFGFEEKNVTVKEPQTPDDSAAVVLLNVSRSQGGRGAVKVFWILEEAARYDLTPLNGTLHFNETESQKLIILHVIQDGLLEGNETFTIQLVSTGDAEISPVNGFATIIIMGDEGASGVVGIAHSSKHVLIGEPSGNYNGTALISLVRGPGIFGEIIIYWDITPPHQKEFTEVSGTLTMRDRQSAAVILIQAVDDNCPEEKHYYQFQLTRISDGGLINESSSTANITMAASDYPYGEFAFSRELLQTTEDENWVNITVVRSRGSYGRVRLCFQIRNGTAEEGTDFTPTVREMVFEPEEESKIFLIEIHDDDLPEGPEYFSLVITEVELQGSGFDFTVRENGLQVDQPPIIGNISTVWVTIGKNDNAEGVIEFHPQFIILEVEEDAGLIMIPVLRKRGTYGNVTADFLFRSISALPDGIDYVIHNNSVIFYHGQNQSFIYISIIDDEESEFAEQFEIQLTGATGGAVLGLHLVSQVTIAKSDSPQGMVRFLNQSQIILPNPDETTTVSLVLERTGRLVEAQINWDILGPNSEEILSPLNSDIADPVNGSFYFEEGEGGLRTINLQIYPHEEVEVQETFIIRLSLMKGETEIDSKANSITLIIEKFGDPNGIVQFAPESLTESNYAEPSRDEGPRSITLFVKRIQGVLGNITVYWEICSESNITGDFLETKGSVVIADQQSTAEIIIYLLPDDVPELDENYEVKLISVEGGADLDYEKGISKITVFANDDPYGVFALYSDQQSVLVEKTLDRYVQINVTRHAGAFGEVMVEYRVISLHEEALIEPENEVGFLTIKDGASFGVKRVPISNQAFILLGLNFTLELTNVSLVRGSAKDVPKILGIAKSAVLLIPEEAANSQVGFESVILRLTNIVAGTGHAVITRRGIYGSVIVSWISGYPPDLVTDSVKLGNITPPFGTVVFSSGEESKVISFQATPSLNKPETFAITLTAVHSNVSGGARLRSGFTIAEIEPMGIFQFDLNSRSVSVEEDVQAVRLHVQRLFGFQSNLTKVTYQTIPGSAKPLEDFMPIYNGELMFLHFQTSAVIEISIIDDTVSEIQEFFFVNLTSVEILDVQPVNLDWSPRLNPAFSVATVNILANDILHGILSLGPEFIYVEEDTNNNISNTAVLQIRRTKGFTGDIKITVKTFGGVSAQSGVDFYPFGNVYGKSNFTWAMEGEDFEEQTVSLTLLDGESESQVSIKIFDDDEPEGLELFYVFLSNPEYGAQIVEGKDEHGFAAFATVIIEGSDLQNGILGFIPEVQSGLVLDEDSENREVLLTVARQPNRAFEDVKVFWRVTFNKTAVVLLKDGVNLENELVSVLGATTCMAGQTMCNISIEIKPDQVPEFETYIFVELYAVSTGAALNNSARFAFITVLESDAPHGLVYFAVGSRFAVAYKKTVLISLQVLRDSSTSVTTMVSYSTQELQKPEPIGRTFISPAVAGQDFTRSEGLLTFEHGQRNAFLDVTLTPKTGSLNPFPKRFQVVLSNPTGGARVDDLYGISNITIVSDLDSLPVWGLIDQLHQPLDDTILHRILQNLNVKVATETTEEQLTAVVHIIDKVTGVGEKLLLTGKSRSLFYEILCALASPKREDTQGYSLLAEVTEKFAFSLLTGIKCGSPGERGKNILDSCPYIAIMAHNWFPQQINGHRFNGKDGDSIQVPEHLLEVSVVLSSPQEDNCESVQFTEYSSQQWFLTRDKELALKNKVFSMSLQGRSSQPLKDNNEVIFRIYAKGSRIVPQKSLCLLWNQAAESWLSDSEFCKVVDDTSDYVECSCSHMSIYAVYAQTDNLSSYNEAFFSSGFICISGFTLAIISHLFCTRCAMFAAKLLTHMMVACLGTQV</sequence>
<comment type="similarity">
    <text evidence="4">Belongs to the G-protein coupled receptor 2 family. Adhesion G-protein coupled receptor (ADGR) subfamily.</text>
</comment>
<evidence type="ECO:0000256" key="10">
    <source>
        <dbReference type="ARBA" id="ARBA00022837"/>
    </source>
</evidence>
<evidence type="ECO:0000256" key="14">
    <source>
        <dbReference type="ARBA" id="ARBA00023157"/>
    </source>
</evidence>
<dbReference type="FunFam" id="2.60.40.2030:FF:000017">
    <property type="entry name" value="Adhesion G protein-coupled receptor V1"/>
    <property type="match status" value="4"/>
</dbReference>
<evidence type="ECO:0000256" key="12">
    <source>
        <dbReference type="ARBA" id="ARBA00023040"/>
    </source>
</evidence>
<dbReference type="FunFam" id="2.60.40.2030:FF:000031">
    <property type="entry name" value="Adhesion G protein-coupled receptor V1"/>
    <property type="match status" value="1"/>
</dbReference>
<evidence type="ECO:0000259" key="23">
    <source>
        <dbReference type="PROSITE" id="PS50221"/>
    </source>
</evidence>
<evidence type="ECO:0000256" key="16">
    <source>
        <dbReference type="ARBA" id="ARBA00023224"/>
    </source>
</evidence>
<protein>
    <recommendedName>
        <fullName evidence="18">Adhesion G-protein coupled receptor V1</fullName>
    </recommendedName>
    <alternativeName>
        <fullName evidence="20">G-protein coupled receptor 98</fullName>
    </alternativeName>
    <alternativeName>
        <fullName evidence="19">Very large G-protein coupled receptor 1</fullName>
    </alternativeName>
</protein>
<evidence type="ECO:0000256" key="22">
    <source>
        <dbReference type="SAM" id="SignalP"/>
    </source>
</evidence>
<evidence type="ECO:0000256" key="11">
    <source>
        <dbReference type="ARBA" id="ARBA00022989"/>
    </source>
</evidence>
<dbReference type="GO" id="GO:0001965">
    <property type="term" value="F:G-protein alpha-subunit binding"/>
    <property type="evidence" value="ECO:0007669"/>
    <property type="project" value="TreeGrafter"/>
</dbReference>
<accession>A0A7K6LFA9</accession>
<dbReference type="Proteomes" id="UP000534626">
    <property type="component" value="Unassembled WGS sequence"/>
</dbReference>
<dbReference type="Pfam" id="PF03160">
    <property type="entry name" value="Calx-beta"/>
    <property type="match status" value="35"/>
</dbReference>
<dbReference type="FunFam" id="2.60.40.2030:FF:000013">
    <property type="entry name" value="Adhesion G-protein coupled receptor V1"/>
    <property type="match status" value="1"/>
</dbReference>
<dbReference type="SUPFAM" id="SSF141072">
    <property type="entry name" value="CalX-like"/>
    <property type="match status" value="38"/>
</dbReference>
<dbReference type="Pfam" id="PF13385">
    <property type="entry name" value="Laminin_G_3"/>
    <property type="match status" value="1"/>
</dbReference>
<keyword evidence="14" id="KW-1015">Disulfide bond</keyword>
<gene>
    <name evidence="24" type="primary">Gpr98</name>
    <name evidence="24" type="ORF">FALFRO_R07538</name>
</gene>
<dbReference type="SMART" id="SM00237">
    <property type="entry name" value="Calx_beta"/>
    <property type="match status" value="22"/>
</dbReference>
<evidence type="ECO:0000256" key="6">
    <source>
        <dbReference type="ARBA" id="ARBA00022692"/>
    </source>
</evidence>
<evidence type="ECO:0000256" key="5">
    <source>
        <dbReference type="ARBA" id="ARBA00022475"/>
    </source>
</evidence>
<dbReference type="InterPro" id="IPR005492">
    <property type="entry name" value="EPTP"/>
</dbReference>
<name>A0A7K6LFA9_9CORV</name>
<evidence type="ECO:0000256" key="21">
    <source>
        <dbReference type="SAM" id="Phobius"/>
    </source>
</evidence>
<dbReference type="InterPro" id="IPR057244">
    <property type="entry name" value="GAIN_B"/>
</dbReference>
<dbReference type="InterPro" id="IPR038081">
    <property type="entry name" value="CalX-like_sf"/>
</dbReference>
<keyword evidence="15" id="KW-0675">Receptor</keyword>
<evidence type="ECO:0000256" key="9">
    <source>
        <dbReference type="ARBA" id="ARBA00022801"/>
    </source>
</evidence>
<keyword evidence="7 22" id="KW-0732">Signal</keyword>
<keyword evidence="13 21" id="KW-0472">Membrane</keyword>
<dbReference type="Gene3D" id="2.60.40.2030">
    <property type="match status" value="35"/>
</dbReference>
<feature type="domain" description="GAIN-B" evidence="23">
    <location>
        <begin position="5653"/>
        <end position="5812"/>
    </location>
</feature>
<dbReference type="GO" id="GO:0001917">
    <property type="term" value="C:photoreceptor inner segment"/>
    <property type="evidence" value="ECO:0007669"/>
    <property type="project" value="UniProtKB-SubCell"/>
</dbReference>
<keyword evidence="5" id="KW-1003">Cell membrane</keyword>
<keyword evidence="11 21" id="KW-1133">Transmembrane helix</keyword>
<keyword evidence="6 21" id="KW-0812">Transmembrane</keyword>
<dbReference type="Pfam" id="PF03736">
    <property type="entry name" value="EPTP"/>
    <property type="match status" value="1"/>
</dbReference>
<dbReference type="EMBL" id="VZRV01006661">
    <property type="protein sequence ID" value="NWW23249.1"/>
    <property type="molecule type" value="Genomic_DNA"/>
</dbReference>
<dbReference type="PANTHER" id="PTHR46682">
    <property type="entry name" value="ADHESION G-PROTEIN COUPLED RECEPTOR V1"/>
    <property type="match status" value="1"/>
</dbReference>
<evidence type="ECO:0000256" key="8">
    <source>
        <dbReference type="ARBA" id="ARBA00022737"/>
    </source>
</evidence>
<dbReference type="FunFam" id="2.60.40.2030:FF:000012">
    <property type="entry name" value="Adhesion G-protein coupled receptor V1"/>
    <property type="match status" value="1"/>
</dbReference>
<dbReference type="GO" id="GO:0005737">
    <property type="term" value="C:cytoplasm"/>
    <property type="evidence" value="ECO:0007669"/>
    <property type="project" value="TreeGrafter"/>
</dbReference>
<dbReference type="FunFam" id="2.60.40.2030:FF:000021">
    <property type="entry name" value="Adhesion G protein-coupled receptor V1"/>
    <property type="match status" value="1"/>
</dbReference>
<dbReference type="FunFam" id="2.60.40.2030:FF:000046">
    <property type="entry name" value="Adhesion G protein-coupled receptor V1"/>
    <property type="match status" value="1"/>
</dbReference>
<dbReference type="SUPFAM" id="SSF49899">
    <property type="entry name" value="Concanavalin A-like lectins/glucanases"/>
    <property type="match status" value="1"/>
</dbReference>